<evidence type="ECO:0000313" key="4">
    <source>
        <dbReference type="EMBL" id="TBU56162.1"/>
    </source>
</evidence>
<reference evidence="4 5" key="1">
    <citation type="submission" date="2019-01" db="EMBL/GenBank/DDBJ databases">
        <title>Draft genome sequences of three monokaryotic isolates of the white-rot basidiomycete fungus Dichomitus squalens.</title>
        <authorList>
            <consortium name="DOE Joint Genome Institute"/>
            <person name="Lopez S.C."/>
            <person name="Andreopoulos B."/>
            <person name="Pangilinan J."/>
            <person name="Lipzen A."/>
            <person name="Riley R."/>
            <person name="Ahrendt S."/>
            <person name="Ng V."/>
            <person name="Barry K."/>
            <person name="Daum C."/>
            <person name="Grigoriev I.V."/>
            <person name="Hilden K.S."/>
            <person name="Makela M.R."/>
            <person name="de Vries R.P."/>
        </authorList>
    </citation>
    <scope>NUCLEOTIDE SEQUENCE [LARGE SCALE GENOMIC DNA]</scope>
    <source>
        <strain evidence="4 5">CBS 464.89</strain>
    </source>
</reference>
<dbReference type="PANTHER" id="PTHR10622">
    <property type="entry name" value="HET DOMAIN-CONTAINING PROTEIN"/>
    <property type="match status" value="1"/>
</dbReference>
<keyword evidence="5" id="KW-1185">Reference proteome</keyword>
<dbReference type="InterPro" id="IPR058525">
    <property type="entry name" value="DUF8212"/>
</dbReference>
<name>A0A4Q9PP95_9APHY</name>
<feature type="region of interest" description="Disordered" evidence="1">
    <location>
        <begin position="161"/>
        <end position="202"/>
    </location>
</feature>
<dbReference type="PANTHER" id="PTHR10622:SF10">
    <property type="entry name" value="HET DOMAIN-CONTAINING PROTEIN"/>
    <property type="match status" value="1"/>
</dbReference>
<feature type="region of interest" description="Disordered" evidence="1">
    <location>
        <begin position="109"/>
        <end position="135"/>
    </location>
</feature>
<accession>A0A4Q9PP95</accession>
<feature type="compositionally biased region" description="Low complexity" evidence="1">
    <location>
        <begin position="168"/>
        <end position="186"/>
    </location>
</feature>
<evidence type="ECO:0000259" key="3">
    <source>
        <dbReference type="Pfam" id="PF26640"/>
    </source>
</evidence>
<proteinExistence type="predicted"/>
<feature type="domain" description="DUF8212" evidence="3">
    <location>
        <begin position="387"/>
        <end position="602"/>
    </location>
</feature>
<dbReference type="InterPro" id="IPR010730">
    <property type="entry name" value="HET"/>
</dbReference>
<evidence type="ECO:0000313" key="5">
    <source>
        <dbReference type="Proteomes" id="UP000292082"/>
    </source>
</evidence>
<gene>
    <name evidence="4" type="ORF">BD310DRAFT_968866</name>
</gene>
<sequence>MHLLDTYTGQFVEKDPKDEDTVYAILSHTWNHDPPEQTYDQLKKIQERYAPVSAGPQIGTEVLQPPLSSSPRGLPDGVTCLPPVQDSSPIPTPSARTLHVLLPSVAADGASNPTNSTTADSYGQANPPAVSTGTCRPGHTLRRIWRFVLLNFACRSDIDVDPTPAHPPEVASTSESPSTTSESSTPSPDPYPPLPSHDPSLPSLSRIWEDPELSPKIRDACAVARKAGYQYIWIDSCCIDKSSSSELSEAINSMYHWYGYAAMCYAFLADVPPDDDPREIGSRFRQSRWYTRGWTLQELIAPLQVMFLSNEWTVIGSKTVLADLVEEITGISGEALLHVKSLDEFSLAQRLSWAAKRETTRVEDRAYSLLGLVNINMPTLYGEGALAFRRLQEQIVQRVPDQSLFAWEHVYTSLNPGDDLLTVLRDDLRITGWPHNTWTKDEDEHFPTLFADDVESFTHAGKIRALSHRAVLRRLEPFRIPRADYTFTPHGIRTQLPLIPISLCLPSIKDDYRRRLNCHYLAILRCEHVDYPDHLLGRFCYVPASNADMDVVYSGRTRFALANYPQPDKVLGFYGLFPVSPATIKRCHKAILLETVYLSHPERSFPYPQGSLRLPHTMISLILLKATRDALLAKGYTAELRGPNLNHPTAHWLTLSNDRHAITIKFQHTLQHGGGSLGIRVDAKVPEQLLDPLGGAEDIQAVVNAYPQASPVYFMDQTPWKTSLAPFSQEQILYWSSPPPTPIESSEGRKSPFPWSYIRDMQVRYSNRRPVRLSFLAPEYPILELGMNYGGGGYYILQVDVFGETTEREESEFSMDDVDWETRASHIESESEDEGGREVLQRAVDNGSTSESVLTRWMEEVKGVFRLDGLP</sequence>
<dbReference type="AlphaFoldDB" id="A0A4Q9PP95"/>
<feature type="compositionally biased region" description="Pro residues" evidence="1">
    <location>
        <begin position="187"/>
        <end position="196"/>
    </location>
</feature>
<dbReference type="Proteomes" id="UP000292082">
    <property type="component" value="Unassembled WGS sequence"/>
</dbReference>
<dbReference type="EMBL" id="ML145156">
    <property type="protein sequence ID" value="TBU56162.1"/>
    <property type="molecule type" value="Genomic_DNA"/>
</dbReference>
<feature type="domain" description="Heterokaryon incompatibility" evidence="2">
    <location>
        <begin position="212"/>
        <end position="270"/>
    </location>
</feature>
<dbReference type="STRING" id="114155.A0A4Q9PP95"/>
<evidence type="ECO:0000259" key="2">
    <source>
        <dbReference type="Pfam" id="PF06985"/>
    </source>
</evidence>
<dbReference type="Pfam" id="PF26640">
    <property type="entry name" value="DUF8212"/>
    <property type="match status" value="1"/>
</dbReference>
<organism evidence="4 5">
    <name type="scientific">Dichomitus squalens</name>
    <dbReference type="NCBI Taxonomy" id="114155"/>
    <lineage>
        <taxon>Eukaryota</taxon>
        <taxon>Fungi</taxon>
        <taxon>Dikarya</taxon>
        <taxon>Basidiomycota</taxon>
        <taxon>Agaricomycotina</taxon>
        <taxon>Agaricomycetes</taxon>
        <taxon>Polyporales</taxon>
        <taxon>Polyporaceae</taxon>
        <taxon>Dichomitus</taxon>
    </lineage>
</organism>
<dbReference type="Pfam" id="PF06985">
    <property type="entry name" value="HET"/>
    <property type="match status" value="1"/>
</dbReference>
<feature type="compositionally biased region" description="Polar residues" evidence="1">
    <location>
        <begin position="111"/>
        <end position="134"/>
    </location>
</feature>
<evidence type="ECO:0000256" key="1">
    <source>
        <dbReference type="SAM" id="MobiDB-lite"/>
    </source>
</evidence>
<protein>
    <submittedName>
        <fullName evidence="4">Uncharacterized protein</fullName>
    </submittedName>
</protein>